<dbReference type="Gene3D" id="1.10.3210.10">
    <property type="entry name" value="Hypothetical protein af1432"/>
    <property type="match status" value="1"/>
</dbReference>
<evidence type="ECO:0000313" key="2">
    <source>
        <dbReference type="EMBL" id="OCL10545.1"/>
    </source>
</evidence>
<dbReference type="SMART" id="SM00471">
    <property type="entry name" value="HDc"/>
    <property type="match status" value="1"/>
</dbReference>
<dbReference type="PANTHER" id="PTHR35569:SF1">
    <property type="entry name" value="CYANAMIDE HYDRATASE DDI2-RELATED"/>
    <property type="match status" value="1"/>
</dbReference>
<dbReference type="Pfam" id="PF01966">
    <property type="entry name" value="HD"/>
    <property type="match status" value="1"/>
</dbReference>
<dbReference type="AlphaFoldDB" id="A0A8E2F571"/>
<accession>A0A8E2F571</accession>
<evidence type="ECO:0000313" key="3">
    <source>
        <dbReference type="Proteomes" id="UP000250140"/>
    </source>
</evidence>
<feature type="domain" description="HD" evidence="1">
    <location>
        <begin position="60"/>
        <end position="169"/>
    </location>
</feature>
<dbReference type="NCBIfam" id="TIGR03401">
    <property type="entry name" value="cyanamide_fam"/>
    <property type="match status" value="1"/>
</dbReference>
<protein>
    <submittedName>
        <fullName evidence="2">Cyanamide hydratase family HD domain-containing protein</fullName>
    </submittedName>
</protein>
<name>A0A8E2F571_9PEZI</name>
<dbReference type="InterPro" id="IPR006674">
    <property type="entry name" value="HD_domain"/>
</dbReference>
<keyword evidence="3" id="KW-1185">Reference proteome</keyword>
<gene>
    <name evidence="2" type="ORF">AOQ84DRAFT_387434</name>
</gene>
<evidence type="ECO:0000259" key="1">
    <source>
        <dbReference type="PROSITE" id="PS51831"/>
    </source>
</evidence>
<sequence>MSDPIEAYGWTAVPRSQSKLLNAAKPKPAVKITTADITTPSSPVAQKIYEYVKAQLPEQTFNHSMRVFYYGSAIIAQHLPHFEPSTETYYLTCLLHDIGTTATNLRATRMSFEFHGGLLALELLQSSGAPKEQAESVCEAIIRHQDLGESGSITTVGQLIQLATVFDNMGMNPELIHKETIESVTAKFPRKRWSSCFAATIREEVGLKPWSHTTAIDGFAEGVESNKLMEPYD</sequence>
<dbReference type="InterPro" id="IPR003607">
    <property type="entry name" value="HD/PDEase_dom"/>
</dbReference>
<organism evidence="2 3">
    <name type="scientific">Glonium stellatum</name>
    <dbReference type="NCBI Taxonomy" id="574774"/>
    <lineage>
        <taxon>Eukaryota</taxon>
        <taxon>Fungi</taxon>
        <taxon>Dikarya</taxon>
        <taxon>Ascomycota</taxon>
        <taxon>Pezizomycotina</taxon>
        <taxon>Dothideomycetes</taxon>
        <taxon>Pleosporomycetidae</taxon>
        <taxon>Gloniales</taxon>
        <taxon>Gloniaceae</taxon>
        <taxon>Glonium</taxon>
    </lineage>
</organism>
<reference evidence="2 3" key="1">
    <citation type="journal article" date="2016" name="Nat. Commun.">
        <title>Ectomycorrhizal ecology is imprinted in the genome of the dominant symbiotic fungus Cenococcum geophilum.</title>
        <authorList>
            <consortium name="DOE Joint Genome Institute"/>
            <person name="Peter M."/>
            <person name="Kohler A."/>
            <person name="Ohm R.A."/>
            <person name="Kuo A."/>
            <person name="Krutzmann J."/>
            <person name="Morin E."/>
            <person name="Arend M."/>
            <person name="Barry K.W."/>
            <person name="Binder M."/>
            <person name="Choi C."/>
            <person name="Clum A."/>
            <person name="Copeland A."/>
            <person name="Grisel N."/>
            <person name="Haridas S."/>
            <person name="Kipfer T."/>
            <person name="LaButti K."/>
            <person name="Lindquist E."/>
            <person name="Lipzen A."/>
            <person name="Maire R."/>
            <person name="Meier B."/>
            <person name="Mihaltcheva S."/>
            <person name="Molinier V."/>
            <person name="Murat C."/>
            <person name="Poggeler S."/>
            <person name="Quandt C.A."/>
            <person name="Sperisen C."/>
            <person name="Tritt A."/>
            <person name="Tisserant E."/>
            <person name="Crous P.W."/>
            <person name="Henrissat B."/>
            <person name="Nehls U."/>
            <person name="Egli S."/>
            <person name="Spatafora J.W."/>
            <person name="Grigoriev I.V."/>
            <person name="Martin F.M."/>
        </authorList>
    </citation>
    <scope>NUCLEOTIDE SEQUENCE [LARGE SCALE GENOMIC DNA]</scope>
    <source>
        <strain evidence="2 3">CBS 207.34</strain>
    </source>
</reference>
<dbReference type="PROSITE" id="PS51831">
    <property type="entry name" value="HD"/>
    <property type="match status" value="1"/>
</dbReference>
<dbReference type="EMBL" id="KV749225">
    <property type="protein sequence ID" value="OCL10545.1"/>
    <property type="molecule type" value="Genomic_DNA"/>
</dbReference>
<dbReference type="PANTHER" id="PTHR35569">
    <property type="entry name" value="CYANAMIDE HYDRATASE DDI2-RELATED"/>
    <property type="match status" value="1"/>
</dbReference>
<dbReference type="OrthoDB" id="409121at2759"/>
<dbReference type="SUPFAM" id="SSF109604">
    <property type="entry name" value="HD-domain/PDEase-like"/>
    <property type="match status" value="1"/>
</dbReference>
<proteinExistence type="predicted"/>
<dbReference type="Proteomes" id="UP000250140">
    <property type="component" value="Unassembled WGS sequence"/>
</dbReference>
<dbReference type="CDD" id="cd00077">
    <property type="entry name" value="HDc"/>
    <property type="match status" value="1"/>
</dbReference>
<dbReference type="InterPro" id="IPR017771">
    <property type="entry name" value="Cyanamide_hydratase_HD"/>
</dbReference>